<dbReference type="SUPFAM" id="SSF47336">
    <property type="entry name" value="ACP-like"/>
    <property type="match status" value="1"/>
</dbReference>
<comment type="caution">
    <text evidence="4">The sequence shown here is derived from an EMBL/GenBank/DDBJ whole genome shotgun (WGS) entry which is preliminary data.</text>
</comment>
<reference evidence="4 5" key="1">
    <citation type="submission" date="2020-07" db="EMBL/GenBank/DDBJ databases">
        <title>Sequencing the genomes of 1000 actinobacteria strains.</title>
        <authorList>
            <person name="Klenk H.-P."/>
        </authorList>
    </citation>
    <scope>NUCLEOTIDE SEQUENCE [LARGE SCALE GENOMIC DNA]</scope>
    <source>
        <strain evidence="4 5">DSM 45927</strain>
    </source>
</reference>
<evidence type="ECO:0000256" key="1">
    <source>
        <dbReference type="ARBA" id="ARBA00022450"/>
    </source>
</evidence>
<name>A0A853BLX6_9ACTN</name>
<gene>
    <name evidence="4" type="ORF">HNR12_001971</name>
</gene>
<dbReference type="RefSeq" id="WP_179767176.1">
    <property type="nucleotide sequence ID" value="NZ_JACCFO010000001.1"/>
</dbReference>
<accession>A0A853BLX6</accession>
<evidence type="ECO:0000313" key="5">
    <source>
        <dbReference type="Proteomes" id="UP000575985"/>
    </source>
</evidence>
<dbReference type="InterPro" id="IPR009081">
    <property type="entry name" value="PP-bd_ACP"/>
</dbReference>
<dbReference type="InterPro" id="IPR006162">
    <property type="entry name" value="Ppantetheine_attach_site"/>
</dbReference>
<feature type="domain" description="Carrier" evidence="3">
    <location>
        <begin position="9"/>
        <end position="85"/>
    </location>
</feature>
<dbReference type="PROSITE" id="PS50075">
    <property type="entry name" value="CARRIER"/>
    <property type="match status" value="1"/>
</dbReference>
<dbReference type="EMBL" id="JACCFO010000001">
    <property type="protein sequence ID" value="NYI95694.1"/>
    <property type="molecule type" value="Genomic_DNA"/>
</dbReference>
<dbReference type="Gene3D" id="1.10.1200.10">
    <property type="entry name" value="ACP-like"/>
    <property type="match status" value="1"/>
</dbReference>
<proteinExistence type="predicted"/>
<keyword evidence="2" id="KW-0597">Phosphoprotein</keyword>
<dbReference type="Pfam" id="PF00550">
    <property type="entry name" value="PP-binding"/>
    <property type="match status" value="1"/>
</dbReference>
<evidence type="ECO:0000313" key="4">
    <source>
        <dbReference type="EMBL" id="NYI95694.1"/>
    </source>
</evidence>
<evidence type="ECO:0000256" key="2">
    <source>
        <dbReference type="ARBA" id="ARBA00022553"/>
    </source>
</evidence>
<evidence type="ECO:0000259" key="3">
    <source>
        <dbReference type="PROSITE" id="PS50075"/>
    </source>
</evidence>
<organism evidence="4 5">
    <name type="scientific">Streptomonospora nanhaiensis</name>
    <dbReference type="NCBI Taxonomy" id="1323731"/>
    <lineage>
        <taxon>Bacteria</taxon>
        <taxon>Bacillati</taxon>
        <taxon>Actinomycetota</taxon>
        <taxon>Actinomycetes</taxon>
        <taxon>Streptosporangiales</taxon>
        <taxon>Nocardiopsidaceae</taxon>
        <taxon>Streptomonospora</taxon>
    </lineage>
</organism>
<dbReference type="InterPro" id="IPR036736">
    <property type="entry name" value="ACP-like_sf"/>
</dbReference>
<protein>
    <submittedName>
        <fullName evidence="4">Acyl carrier protein</fullName>
    </submittedName>
</protein>
<dbReference type="AlphaFoldDB" id="A0A853BLX6"/>
<keyword evidence="5" id="KW-1185">Reference proteome</keyword>
<dbReference type="PROSITE" id="PS00012">
    <property type="entry name" value="PHOSPHOPANTETHEINE"/>
    <property type="match status" value="1"/>
</dbReference>
<keyword evidence="1" id="KW-0596">Phosphopantetheine</keyword>
<sequence>MSNRTPAAPLTQEGLEEWVVTACTGLGLNAKDADSDFFEAGGNSLTAIRLISQAEESFGEDVLPPEDLFAESSVRQIAATILRNARG</sequence>
<dbReference type="Proteomes" id="UP000575985">
    <property type="component" value="Unassembled WGS sequence"/>
</dbReference>